<evidence type="ECO:0000313" key="8">
    <source>
        <dbReference type="EMBL" id="MCQ1058038.1"/>
    </source>
</evidence>
<keyword evidence="6 7" id="KW-0472">Membrane</keyword>
<keyword evidence="4 7" id="KW-0812">Transmembrane</keyword>
<sequence>MLNQRCILPLKVAIALTLAIVSALWLGWDRPYWAGFAVVVMAATETSGHSLKKGRHRLVGTLLGVVAALMLVGVFTQQPLPLLLCYSLFAALCVYLQGNPKNGYIWTICLAVCSLVIVMGQLLPELTFSMAVLRVQETVLGILSFTLVFSLLWPSSSRSVVISTLRLYFENQDKQLQVANGELFEHGTFTKELNLGDSLRQLTRLEDLIYAASADSYHVAQDYPQWQTLLDQLNQWALLCGHLAELSEQSKGELEPEQCAEIASLLERLSLRVNNALGMLEASSPTEQESVLVTPKKVSLITPRQSGMTVKGTHDLHGTTLMLGSLLTQIDQLHYDIVATLGAVTGTGYANAEEAGQTKSKQAKPAKAPYQTVWAFRPDSAIAALKVFLVNWICIALWIYVPMPGGAMIVMLGALLSSIVLSLPFANVKNLLFSMFAWSLFVLAQYVLLMPMMTEVWQLAAFYFINAFGIWYVLNQPQQVLQRLIGTQLLIMMTSGAMQLTPVYDIQQALLQLLLLAIVMLVVFWVNHTVFSGTPESTFLREMQRLRMGLRSNLQPLSHKPYKRFQFLQDPLRSVAMAERAMGRINWAKYPDLESAKVNALITSAYKACLLLRAFEDSYQNWLQSSHQQALEMYISKILKSLATILEEPTTSEALTAHQQQLDNVLGELQHYLIGLDNESVLQFSHSKDDIDASYRLLTSLKLLIVSLNSLSLNVHNSEIHHLRLQPFAI</sequence>
<keyword evidence="2" id="KW-0813">Transport</keyword>
<keyword evidence="5 7" id="KW-1133">Transmembrane helix</keyword>
<dbReference type="PANTHER" id="PTHR30509">
    <property type="entry name" value="P-HYDROXYBENZOIC ACID EFFLUX PUMP SUBUNIT-RELATED"/>
    <property type="match status" value="1"/>
</dbReference>
<dbReference type="EMBL" id="JANEYT010000014">
    <property type="protein sequence ID" value="MCQ1058038.1"/>
    <property type="molecule type" value="Genomic_DNA"/>
</dbReference>
<feature type="transmembrane region" description="Helical" evidence="7">
    <location>
        <begin position="80"/>
        <end position="96"/>
    </location>
</feature>
<protein>
    <submittedName>
        <fullName evidence="8">FUSC family protein</fullName>
    </submittedName>
</protein>
<feature type="transmembrane region" description="Helical" evidence="7">
    <location>
        <begin position="407"/>
        <end position="426"/>
    </location>
</feature>
<dbReference type="Pfam" id="PF04632">
    <property type="entry name" value="FUSC"/>
    <property type="match status" value="1"/>
</dbReference>
<comment type="caution">
    <text evidence="8">The sequence shown here is derived from an EMBL/GenBank/DDBJ whole genome shotgun (WGS) entry which is preliminary data.</text>
</comment>
<gene>
    <name evidence="8" type="ORF">NHN17_08205</name>
</gene>
<evidence type="ECO:0000313" key="9">
    <source>
        <dbReference type="Proteomes" id="UP001524460"/>
    </source>
</evidence>
<dbReference type="PANTHER" id="PTHR30509:SF9">
    <property type="entry name" value="MULTIDRUG RESISTANCE PROTEIN MDTO"/>
    <property type="match status" value="1"/>
</dbReference>
<accession>A0ABT1MZW2</accession>
<dbReference type="InterPro" id="IPR006726">
    <property type="entry name" value="PHBA_efflux_AaeB/fusaric-R"/>
</dbReference>
<dbReference type="RefSeq" id="WP_255041792.1">
    <property type="nucleotide sequence ID" value="NZ_JANEYT010000014.1"/>
</dbReference>
<dbReference type="Proteomes" id="UP001524460">
    <property type="component" value="Unassembled WGS sequence"/>
</dbReference>
<feature type="transmembrane region" description="Helical" evidence="7">
    <location>
        <begin position="7"/>
        <end position="26"/>
    </location>
</feature>
<reference evidence="8 9" key="1">
    <citation type="submission" date="2022-07" db="EMBL/GenBank/DDBJ databases">
        <title>Photobacterium pectinilyticum sp. nov., a marine bacterium isolated from surface seawater of Qingdao offshore.</title>
        <authorList>
            <person name="Wang X."/>
        </authorList>
    </citation>
    <scope>NUCLEOTIDE SEQUENCE [LARGE SCALE GENOMIC DNA]</scope>
    <source>
        <strain evidence="8 9">ZSDE20</strain>
    </source>
</reference>
<proteinExistence type="predicted"/>
<feature type="transmembrane region" description="Helical" evidence="7">
    <location>
        <begin position="103"/>
        <end position="123"/>
    </location>
</feature>
<feature type="transmembrane region" description="Helical" evidence="7">
    <location>
        <begin position="381"/>
        <end position="401"/>
    </location>
</feature>
<evidence type="ECO:0000256" key="2">
    <source>
        <dbReference type="ARBA" id="ARBA00022448"/>
    </source>
</evidence>
<evidence type="ECO:0000256" key="1">
    <source>
        <dbReference type="ARBA" id="ARBA00004651"/>
    </source>
</evidence>
<name>A0ABT1MZW2_9GAMM</name>
<keyword evidence="9" id="KW-1185">Reference proteome</keyword>
<evidence type="ECO:0000256" key="4">
    <source>
        <dbReference type="ARBA" id="ARBA00022692"/>
    </source>
</evidence>
<keyword evidence="3" id="KW-1003">Cell membrane</keyword>
<evidence type="ECO:0000256" key="5">
    <source>
        <dbReference type="ARBA" id="ARBA00022989"/>
    </source>
</evidence>
<comment type="subcellular location">
    <subcellularLocation>
        <location evidence="1">Cell membrane</location>
        <topology evidence="1">Multi-pass membrane protein</topology>
    </subcellularLocation>
</comment>
<feature type="transmembrane region" description="Helical" evidence="7">
    <location>
        <begin position="135"/>
        <end position="153"/>
    </location>
</feature>
<evidence type="ECO:0000256" key="7">
    <source>
        <dbReference type="SAM" id="Phobius"/>
    </source>
</evidence>
<feature type="transmembrane region" description="Helical" evidence="7">
    <location>
        <begin position="510"/>
        <end position="531"/>
    </location>
</feature>
<feature type="transmembrane region" description="Helical" evidence="7">
    <location>
        <begin position="58"/>
        <end position="74"/>
    </location>
</feature>
<evidence type="ECO:0000256" key="6">
    <source>
        <dbReference type="ARBA" id="ARBA00023136"/>
    </source>
</evidence>
<feature type="transmembrane region" description="Helical" evidence="7">
    <location>
        <begin position="431"/>
        <end position="450"/>
    </location>
</feature>
<feature type="transmembrane region" description="Helical" evidence="7">
    <location>
        <begin position="32"/>
        <end position="51"/>
    </location>
</feature>
<organism evidence="8 9">
    <name type="scientific">Photobacterium pectinilyticum</name>
    <dbReference type="NCBI Taxonomy" id="2906793"/>
    <lineage>
        <taxon>Bacteria</taxon>
        <taxon>Pseudomonadati</taxon>
        <taxon>Pseudomonadota</taxon>
        <taxon>Gammaproteobacteria</taxon>
        <taxon>Vibrionales</taxon>
        <taxon>Vibrionaceae</taxon>
        <taxon>Photobacterium</taxon>
    </lineage>
</organism>
<feature type="transmembrane region" description="Helical" evidence="7">
    <location>
        <begin position="456"/>
        <end position="474"/>
    </location>
</feature>
<evidence type="ECO:0000256" key="3">
    <source>
        <dbReference type="ARBA" id="ARBA00022475"/>
    </source>
</evidence>